<keyword evidence="1" id="KW-0732">Signal</keyword>
<protein>
    <recommendedName>
        <fullName evidence="4">Lipoprotein</fullName>
    </recommendedName>
</protein>
<gene>
    <name evidence="2" type="ORF">GCM10011534_18070</name>
</gene>
<evidence type="ECO:0000313" key="3">
    <source>
        <dbReference type="Proteomes" id="UP000649829"/>
    </source>
</evidence>
<reference evidence="2" key="2">
    <citation type="submission" date="2020-09" db="EMBL/GenBank/DDBJ databases">
        <authorList>
            <person name="Sun Q."/>
            <person name="Zhou Y."/>
        </authorList>
    </citation>
    <scope>NUCLEOTIDE SEQUENCE</scope>
    <source>
        <strain evidence="2">CGMCC 1.6293</strain>
    </source>
</reference>
<evidence type="ECO:0008006" key="4">
    <source>
        <dbReference type="Google" id="ProtNLM"/>
    </source>
</evidence>
<dbReference type="RefSeq" id="WP_028286584.1">
    <property type="nucleotide sequence ID" value="NZ_BMLF01000001.1"/>
</dbReference>
<feature type="chain" id="PRO_5036765521" description="Lipoprotein" evidence="1">
    <location>
        <begin position="22"/>
        <end position="191"/>
    </location>
</feature>
<comment type="caution">
    <text evidence="2">The sequence shown here is derived from an EMBL/GenBank/DDBJ whole genome shotgun (WGS) entry which is preliminary data.</text>
</comment>
<evidence type="ECO:0000313" key="2">
    <source>
        <dbReference type="EMBL" id="GGL96414.1"/>
    </source>
</evidence>
<dbReference type="Proteomes" id="UP000649829">
    <property type="component" value="Unassembled WGS sequence"/>
</dbReference>
<dbReference type="AlphaFoldDB" id="A0A917WE74"/>
<accession>A0A917WE74</accession>
<name>A0A917WE74_9RHOB</name>
<feature type="signal peptide" evidence="1">
    <location>
        <begin position="1"/>
        <end position="21"/>
    </location>
</feature>
<reference evidence="2" key="1">
    <citation type="journal article" date="2014" name="Int. J. Syst. Evol. Microbiol.">
        <title>Complete genome sequence of Corynebacterium casei LMG S-19264T (=DSM 44701T), isolated from a smear-ripened cheese.</title>
        <authorList>
            <consortium name="US DOE Joint Genome Institute (JGI-PGF)"/>
            <person name="Walter F."/>
            <person name="Albersmeier A."/>
            <person name="Kalinowski J."/>
            <person name="Ruckert C."/>
        </authorList>
    </citation>
    <scope>NUCLEOTIDE SEQUENCE</scope>
    <source>
        <strain evidence="2">CGMCC 1.6293</strain>
    </source>
</reference>
<organism evidence="2 3">
    <name type="scientific">Pseudooceanicola nanhaiensis</name>
    <dbReference type="NCBI Taxonomy" id="375761"/>
    <lineage>
        <taxon>Bacteria</taxon>
        <taxon>Pseudomonadati</taxon>
        <taxon>Pseudomonadota</taxon>
        <taxon>Alphaproteobacteria</taxon>
        <taxon>Rhodobacterales</taxon>
        <taxon>Paracoccaceae</taxon>
        <taxon>Pseudooceanicola</taxon>
    </lineage>
</organism>
<keyword evidence="3" id="KW-1185">Reference proteome</keyword>
<proteinExistence type="predicted"/>
<evidence type="ECO:0000256" key="1">
    <source>
        <dbReference type="SAM" id="SignalP"/>
    </source>
</evidence>
<sequence>MTLRTGALCAAFLATATPSLASICDYRLSTVLGSAGTAAADFARDTSKPLKDAGVLTLTNVATGATMVGSSGAGASVAGALAGAAPVGIAVGAALLGSEAICYFLDDRITEYDEILMVMTLLAEQSDPEYFELISPQTPLEQEDFILIKDPAQQTVTRYMVRDLYIVNGVLKNRDRWRNTTIGNVGFVPSD</sequence>
<dbReference type="EMBL" id="BMLF01000001">
    <property type="protein sequence ID" value="GGL96414.1"/>
    <property type="molecule type" value="Genomic_DNA"/>
</dbReference>